<reference evidence="1 2" key="1">
    <citation type="journal article" date="2012" name="Mol. Biol. Evol.">
        <title>Genome reduction and co-evolution between the primary and secondary bacterial symbionts of psyllids.</title>
        <authorList>
            <person name="Sloan D.B."/>
            <person name="Moran N.A."/>
        </authorList>
    </citation>
    <scope>NUCLEOTIDE SEQUENCE [LARGE SCALE GENOMIC DNA]</scope>
    <source>
        <strain evidence="1">Ceuc_S</strain>
    </source>
</reference>
<name>J3VTL3_9ENTR</name>
<dbReference type="KEGG" id="sect:A359_09600"/>
<proteinExistence type="predicted"/>
<protein>
    <submittedName>
        <fullName evidence="1">Uncharacterized protein</fullName>
    </submittedName>
</protein>
<dbReference type="Proteomes" id="UP000003936">
    <property type="component" value="Chromosome"/>
</dbReference>
<keyword evidence="2" id="KW-1185">Reference proteome</keyword>
<dbReference type="EMBL" id="CP003546">
    <property type="protein sequence ID" value="AFP85321.1"/>
    <property type="molecule type" value="Genomic_DNA"/>
</dbReference>
<dbReference type="AlphaFoldDB" id="J3VTL3"/>
<evidence type="ECO:0000313" key="2">
    <source>
        <dbReference type="Proteomes" id="UP000003936"/>
    </source>
</evidence>
<gene>
    <name evidence="1" type="ORF">A359_09600</name>
</gene>
<sequence>MLLGNVSSKDLSSRCTKFLYGLFDAFKLYRSIVSIKQDHTIRVLNTTIYI</sequence>
<accession>J3VTL3</accession>
<organism evidence="1 2">
    <name type="scientific">secondary endosymbiont of Ctenarytaina eucalypti</name>
    <dbReference type="NCBI Taxonomy" id="1199245"/>
    <lineage>
        <taxon>Bacteria</taxon>
        <taxon>Pseudomonadati</taxon>
        <taxon>Pseudomonadota</taxon>
        <taxon>Gammaproteobacteria</taxon>
        <taxon>Enterobacterales</taxon>
        <taxon>Enterobacteriaceae</taxon>
        <taxon>aphid secondary symbionts</taxon>
    </lineage>
</organism>
<evidence type="ECO:0000313" key="1">
    <source>
        <dbReference type="EMBL" id="AFP85321.1"/>
    </source>
</evidence>
<dbReference type="HOGENOM" id="CLU_3122523_0_0_6"/>